<keyword evidence="3" id="KW-1185">Reference proteome</keyword>
<dbReference type="Proteomes" id="UP000604001">
    <property type="component" value="Unassembled WGS sequence"/>
</dbReference>
<protein>
    <recommendedName>
        <fullName evidence="4">Lipoprotein</fullName>
    </recommendedName>
</protein>
<dbReference type="RefSeq" id="WP_186345853.1">
    <property type="nucleotide sequence ID" value="NZ_BMMR01000001.1"/>
</dbReference>
<evidence type="ECO:0000313" key="2">
    <source>
        <dbReference type="EMBL" id="MBC2960632.1"/>
    </source>
</evidence>
<gene>
    <name evidence="2" type="ORF">H7344_10040</name>
</gene>
<dbReference type="EMBL" id="JACMYC010000004">
    <property type="protein sequence ID" value="MBC2960632.1"/>
    <property type="molecule type" value="Genomic_DNA"/>
</dbReference>
<evidence type="ECO:0008006" key="4">
    <source>
        <dbReference type="Google" id="ProtNLM"/>
    </source>
</evidence>
<sequence length="204" mass="21274">MPSCAATLTFALLVAGCGSGDDEPTADPGASTSSGATGSASPSGDGSTAPSEDPSPSSTYSVPPATGPEVESDAFTANLPKGWLFDKANSSGTISLGYEPGIGADVTFGYYPTEPGLSLDDYERAALKTWTYDDGRPDIRPRVEVDGVEMFRHTGNTGGGRVVEVYGVPYEGLAVEVEFHLSETIPQAEQKRLVESTLASIQWK</sequence>
<name>A0ABR6U861_9ACTN</name>
<evidence type="ECO:0000256" key="1">
    <source>
        <dbReference type="SAM" id="MobiDB-lite"/>
    </source>
</evidence>
<evidence type="ECO:0000313" key="3">
    <source>
        <dbReference type="Proteomes" id="UP000604001"/>
    </source>
</evidence>
<reference evidence="2 3" key="1">
    <citation type="submission" date="2020-08" db="EMBL/GenBank/DDBJ databases">
        <title>novel species in genus Nocardioides.</title>
        <authorList>
            <person name="Zhang G."/>
        </authorList>
    </citation>
    <scope>NUCLEOTIDE SEQUENCE [LARGE SCALE GENOMIC DNA]</scope>
    <source>
        <strain evidence="2 3">SC8A-24</strain>
    </source>
</reference>
<feature type="region of interest" description="Disordered" evidence="1">
    <location>
        <begin position="17"/>
        <end position="72"/>
    </location>
</feature>
<comment type="caution">
    <text evidence="2">The sequence shown here is derived from an EMBL/GenBank/DDBJ whole genome shotgun (WGS) entry which is preliminary data.</text>
</comment>
<proteinExistence type="predicted"/>
<accession>A0ABR6U861</accession>
<organism evidence="2 3">
    <name type="scientific">Nocardioides deserti</name>
    <dbReference type="NCBI Taxonomy" id="1588644"/>
    <lineage>
        <taxon>Bacteria</taxon>
        <taxon>Bacillati</taxon>
        <taxon>Actinomycetota</taxon>
        <taxon>Actinomycetes</taxon>
        <taxon>Propionibacteriales</taxon>
        <taxon>Nocardioidaceae</taxon>
        <taxon>Nocardioides</taxon>
    </lineage>
</organism>
<feature type="compositionally biased region" description="Low complexity" evidence="1">
    <location>
        <begin position="26"/>
        <end position="51"/>
    </location>
</feature>